<gene>
    <name evidence="2" type="ORF">KL86APRO_11927</name>
</gene>
<reference evidence="2" key="1">
    <citation type="submission" date="2016-04" db="EMBL/GenBank/DDBJ databases">
        <authorList>
            <person name="Evans L.H."/>
            <person name="Alamgir A."/>
            <person name="Owens N."/>
            <person name="Weber N.D."/>
            <person name="Virtaneva K."/>
            <person name="Barbian K."/>
            <person name="Babar A."/>
            <person name="Rosenke K."/>
        </authorList>
    </citation>
    <scope>NUCLEOTIDE SEQUENCE</scope>
    <source>
        <strain evidence="2">86</strain>
    </source>
</reference>
<sequence>MKAWIIAALLVAAFVPTANAQPYDLRGFKLGMTMDEFLVMRHPDGHSWLRIMCTGNPDAAQATGGAELRVSSTESKIGVVRCNHFRNDYGTGTARLTGFNMDVAGVKVFQRFEFVPDPASAELRLFRIVIDSNMDYWDQFWSAYNEKFGKPGSLKTEKVQNGAGATFDKVVAVWANKESSILLEQRAAKINLMRIVYQESALAAYVAQKTEAIEGRPSDKL</sequence>
<accession>A0A212K004</accession>
<dbReference type="AlphaFoldDB" id="A0A212K004"/>
<organism evidence="2">
    <name type="scientific">uncultured Alphaproteobacteria bacterium</name>
    <dbReference type="NCBI Taxonomy" id="91750"/>
    <lineage>
        <taxon>Bacteria</taxon>
        <taxon>Pseudomonadati</taxon>
        <taxon>Pseudomonadota</taxon>
        <taxon>Alphaproteobacteria</taxon>
        <taxon>environmental samples</taxon>
    </lineage>
</organism>
<keyword evidence="1" id="KW-0732">Signal</keyword>
<feature type="chain" id="PRO_5013188401" description="Secreted protein" evidence="1">
    <location>
        <begin position="21"/>
        <end position="221"/>
    </location>
</feature>
<evidence type="ECO:0000256" key="1">
    <source>
        <dbReference type="SAM" id="SignalP"/>
    </source>
</evidence>
<dbReference type="EMBL" id="FLUO01000001">
    <property type="protein sequence ID" value="SBW05007.1"/>
    <property type="molecule type" value="Genomic_DNA"/>
</dbReference>
<evidence type="ECO:0000313" key="2">
    <source>
        <dbReference type="EMBL" id="SBW05007.1"/>
    </source>
</evidence>
<name>A0A212K004_9PROT</name>
<feature type="signal peptide" evidence="1">
    <location>
        <begin position="1"/>
        <end position="20"/>
    </location>
</feature>
<proteinExistence type="predicted"/>
<evidence type="ECO:0008006" key="3">
    <source>
        <dbReference type="Google" id="ProtNLM"/>
    </source>
</evidence>
<protein>
    <recommendedName>
        <fullName evidence="3">Secreted protein</fullName>
    </recommendedName>
</protein>